<reference evidence="1" key="1">
    <citation type="submission" date="2020-11" db="EMBL/GenBank/DDBJ databases">
        <authorList>
            <person name="Tran Van P."/>
        </authorList>
    </citation>
    <scope>NUCLEOTIDE SEQUENCE</scope>
</reference>
<organism evidence="1">
    <name type="scientific">Timema genevievae</name>
    <name type="common">Walking stick</name>
    <dbReference type="NCBI Taxonomy" id="629358"/>
    <lineage>
        <taxon>Eukaryota</taxon>
        <taxon>Metazoa</taxon>
        <taxon>Ecdysozoa</taxon>
        <taxon>Arthropoda</taxon>
        <taxon>Hexapoda</taxon>
        <taxon>Insecta</taxon>
        <taxon>Pterygota</taxon>
        <taxon>Neoptera</taxon>
        <taxon>Polyneoptera</taxon>
        <taxon>Phasmatodea</taxon>
        <taxon>Timematodea</taxon>
        <taxon>Timematoidea</taxon>
        <taxon>Timematidae</taxon>
        <taxon>Timema</taxon>
    </lineage>
</organism>
<name>A0A7R9JN39_TIMGE</name>
<evidence type="ECO:0000313" key="1">
    <source>
        <dbReference type="EMBL" id="CAD7585891.1"/>
    </source>
</evidence>
<gene>
    <name evidence="1" type="ORF">TGEB3V08_LOCUS349</name>
</gene>
<sequence>MEGGENIGDLKIDRYSHWIKEPPPVHLTEIRTSISPSLVVWLNTTGALANYATEAVSLSKRKLSKKPSLKEIYNFHMEIIDTFLTDIRRVLESRRRLLSNVAASLLWSFE</sequence>
<protein>
    <submittedName>
        <fullName evidence="1">Uncharacterized protein</fullName>
    </submittedName>
</protein>
<proteinExistence type="predicted"/>
<dbReference type="EMBL" id="OE839155">
    <property type="protein sequence ID" value="CAD7585891.1"/>
    <property type="molecule type" value="Genomic_DNA"/>
</dbReference>
<dbReference type="AlphaFoldDB" id="A0A7R9JN39"/>
<accession>A0A7R9JN39</accession>